<reference evidence="1" key="1">
    <citation type="journal article" date="2021" name="Proc. Natl. Acad. Sci. U.S.A.">
        <title>A Catalog of Tens of Thousands of Viruses from Human Metagenomes Reveals Hidden Associations with Chronic Diseases.</title>
        <authorList>
            <person name="Tisza M.J."/>
            <person name="Buck C.B."/>
        </authorList>
    </citation>
    <scope>NUCLEOTIDE SEQUENCE</scope>
    <source>
        <strain evidence="1">CtvyM23</strain>
    </source>
</reference>
<protein>
    <submittedName>
        <fullName evidence="1">Uncharacterized protein</fullName>
    </submittedName>
</protein>
<dbReference type="EMBL" id="BK014908">
    <property type="protein sequence ID" value="DAD81838.1"/>
    <property type="molecule type" value="Genomic_DNA"/>
</dbReference>
<organism evidence="1">
    <name type="scientific">Siphoviridae sp. ctvyM23</name>
    <dbReference type="NCBI Taxonomy" id="2826514"/>
    <lineage>
        <taxon>Viruses</taxon>
        <taxon>Duplodnaviria</taxon>
        <taxon>Heunggongvirae</taxon>
        <taxon>Uroviricota</taxon>
        <taxon>Caudoviricetes</taxon>
    </lineage>
</organism>
<evidence type="ECO:0000313" key="1">
    <source>
        <dbReference type="EMBL" id="DAD81838.1"/>
    </source>
</evidence>
<accession>A0A8S5MHZ6</accession>
<sequence length="36" mass="4229">MIHWNKDNKKASKLNLKSSQLTSFLILNYIYVCSRA</sequence>
<proteinExistence type="predicted"/>
<name>A0A8S5MHZ6_9CAUD</name>